<dbReference type="OrthoDB" id="9797116at2"/>
<dbReference type="Pfam" id="PF23400">
    <property type="entry name" value="CARF_Card1"/>
    <property type="match status" value="1"/>
</dbReference>
<proteinExistence type="predicted"/>
<accession>A0A1Y6K2R1</accession>
<name>A0A1Y6K2R1_9CHLR</name>
<dbReference type="InterPro" id="IPR015093">
    <property type="entry name" value="Card1_endonucl_dom"/>
</dbReference>
<organism evidence="3 4">
    <name type="scientific">Candidatus Brevifilum fermentans</name>
    <dbReference type="NCBI Taxonomy" id="1986204"/>
    <lineage>
        <taxon>Bacteria</taxon>
        <taxon>Bacillati</taxon>
        <taxon>Chloroflexota</taxon>
        <taxon>Anaerolineae</taxon>
        <taxon>Anaerolineales</taxon>
        <taxon>Anaerolineaceae</taxon>
        <taxon>Candidatus Brevifilum</taxon>
    </lineage>
</organism>
<dbReference type="KEGG" id="abat:CFX1CAM_0888"/>
<evidence type="ECO:0000259" key="1">
    <source>
        <dbReference type="Pfam" id="PF09002"/>
    </source>
</evidence>
<dbReference type="InterPro" id="IPR011856">
    <property type="entry name" value="tRNA_endonuc-like_dom_sf"/>
</dbReference>
<evidence type="ECO:0000259" key="2">
    <source>
        <dbReference type="Pfam" id="PF23400"/>
    </source>
</evidence>
<dbReference type="GO" id="GO:0003676">
    <property type="term" value="F:nucleic acid binding"/>
    <property type="evidence" value="ECO:0007669"/>
    <property type="project" value="InterPro"/>
</dbReference>
<dbReference type="InterPro" id="IPR056339">
    <property type="entry name" value="CARF_Card1"/>
</dbReference>
<dbReference type="AlphaFoldDB" id="A0A1Y6K2R1"/>
<dbReference type="EMBL" id="LT859958">
    <property type="protein sequence ID" value="SMX53953.1"/>
    <property type="molecule type" value="Genomic_DNA"/>
</dbReference>
<protein>
    <submittedName>
        <fullName evidence="3">Uncharacterized protein</fullName>
    </submittedName>
</protein>
<dbReference type="SUPFAM" id="SSF52980">
    <property type="entry name" value="Restriction endonuclease-like"/>
    <property type="match status" value="1"/>
</dbReference>
<dbReference type="Pfam" id="PF09002">
    <property type="entry name" value="Card1_endonuc"/>
    <property type="match status" value="1"/>
</dbReference>
<reference evidence="4" key="1">
    <citation type="submission" date="2017-05" db="EMBL/GenBank/DDBJ databases">
        <authorList>
            <person name="Kirkegaard R."/>
            <person name="Mcilroy J S."/>
        </authorList>
    </citation>
    <scope>NUCLEOTIDE SEQUENCE [LARGE SCALE GENOMIC DNA]</scope>
</reference>
<keyword evidence="4" id="KW-1185">Reference proteome</keyword>
<evidence type="ECO:0000313" key="3">
    <source>
        <dbReference type="EMBL" id="SMX53953.1"/>
    </source>
</evidence>
<dbReference type="Gene3D" id="3.40.1350.10">
    <property type="match status" value="1"/>
</dbReference>
<dbReference type="InterPro" id="IPR011335">
    <property type="entry name" value="Restrct_endonuc-II-like"/>
</dbReference>
<feature type="domain" description="Card1 CARF" evidence="2">
    <location>
        <begin position="14"/>
        <end position="120"/>
    </location>
</feature>
<feature type="domain" description="Card1 endonuclease" evidence="1">
    <location>
        <begin position="308"/>
        <end position="447"/>
    </location>
</feature>
<dbReference type="RefSeq" id="WP_087861857.1">
    <property type="nucleotide sequence ID" value="NZ_LT859958.1"/>
</dbReference>
<evidence type="ECO:0000313" key="4">
    <source>
        <dbReference type="Proteomes" id="UP000195514"/>
    </source>
</evidence>
<dbReference type="Gene3D" id="3.40.50.10770">
    <property type="entry name" value="Hypothetical protein VC1899 like domain (Restriction endonuclease-like)"/>
    <property type="match status" value="1"/>
</dbReference>
<dbReference type="Proteomes" id="UP000195514">
    <property type="component" value="Chromosome I"/>
</dbReference>
<sequence>MGHLVEKVSDHLFLLVGNNPLPNFIAAHRLAKQESFLHLIYTDQTHQYALNLQDLFTSVLHFDHSHINLKRLETPTDQSGIHTCLDQYLKSNVLSEGSVGLNYTGGMKPMSVHIYEFLKDWCVQNRRPFIHSYIDPIYYSIRFSHGMKYPIDISECQVSMENLLSLHNRIMTSVKSEVLFPIFSKEIALFVSDPVNMNNLRNWCDKYVRTACPKELKNYLKPLLEEVKLDSNNQTLDLNEIIERMKRWITKESIGIKTEIIPNQDDDLTNLVQIETIGQIGLTLLKCDQIPNEEIHSWKIKNIGDSLRRFLDSNWLENYVFDCLQQISEDCKIHEIKRNIYIKNADPKKQSRDFEFDVAAVQGYRLYAFSCSTSMDRGLVKVKLFEAFSRAQQMGGDEARVALVSGYPQPDDLLEEINESWMASRNKIKVFGPQDFSNLCNKFKKWFNS</sequence>
<gene>
    <name evidence="3" type="ORF">CFX1CAM_0888</name>
</gene>